<dbReference type="Proteomes" id="UP001162992">
    <property type="component" value="Chromosome 23"/>
</dbReference>
<gene>
    <name evidence="1" type="ORF">O6H91_23G054500</name>
</gene>
<keyword evidence="2" id="KW-1185">Reference proteome</keyword>
<proteinExistence type="predicted"/>
<accession>A0ACC2ACM7</accession>
<evidence type="ECO:0000313" key="2">
    <source>
        <dbReference type="Proteomes" id="UP001162992"/>
    </source>
</evidence>
<evidence type="ECO:0000313" key="1">
    <source>
        <dbReference type="EMBL" id="KAJ7514659.1"/>
    </source>
</evidence>
<comment type="caution">
    <text evidence="1">The sequence shown here is derived from an EMBL/GenBank/DDBJ whole genome shotgun (WGS) entry which is preliminary data.</text>
</comment>
<dbReference type="EMBL" id="CM055114">
    <property type="protein sequence ID" value="KAJ7514659.1"/>
    <property type="molecule type" value="Genomic_DNA"/>
</dbReference>
<sequence>MPPNRRRSSPSPSAAAASSNSSARLATSIPACIRLLPDSSSIAITLRVKPGSKIAAVTELGEDGVGIQIDAPARDGEANAAVLDFMAEVSDSSSNKLT</sequence>
<reference evidence="2" key="1">
    <citation type="journal article" date="2024" name="Proc. Natl. Acad. Sci. U.S.A.">
        <title>Extraordinary preservation of gene collinearity over three hundred million years revealed in homosporous lycophytes.</title>
        <authorList>
            <person name="Li C."/>
            <person name="Wickell D."/>
            <person name="Kuo L.Y."/>
            <person name="Chen X."/>
            <person name="Nie B."/>
            <person name="Liao X."/>
            <person name="Peng D."/>
            <person name="Ji J."/>
            <person name="Jenkins J."/>
            <person name="Williams M."/>
            <person name="Shu S."/>
            <person name="Plott C."/>
            <person name="Barry K."/>
            <person name="Rajasekar S."/>
            <person name="Grimwood J."/>
            <person name="Han X."/>
            <person name="Sun S."/>
            <person name="Hou Z."/>
            <person name="He W."/>
            <person name="Dai G."/>
            <person name="Sun C."/>
            <person name="Schmutz J."/>
            <person name="Leebens-Mack J.H."/>
            <person name="Li F.W."/>
            <person name="Wang L."/>
        </authorList>
    </citation>
    <scope>NUCLEOTIDE SEQUENCE [LARGE SCALE GENOMIC DNA]</scope>
    <source>
        <strain evidence="2">cv. PW_Plant_1</strain>
    </source>
</reference>
<organism evidence="1 2">
    <name type="scientific">Diphasiastrum complanatum</name>
    <name type="common">Issler's clubmoss</name>
    <name type="synonym">Lycopodium complanatum</name>
    <dbReference type="NCBI Taxonomy" id="34168"/>
    <lineage>
        <taxon>Eukaryota</taxon>
        <taxon>Viridiplantae</taxon>
        <taxon>Streptophyta</taxon>
        <taxon>Embryophyta</taxon>
        <taxon>Tracheophyta</taxon>
        <taxon>Lycopodiopsida</taxon>
        <taxon>Lycopodiales</taxon>
        <taxon>Lycopodiaceae</taxon>
        <taxon>Lycopodioideae</taxon>
        <taxon>Diphasiastrum</taxon>
    </lineage>
</organism>
<name>A0ACC2ACM7_DIPCM</name>
<protein>
    <submittedName>
        <fullName evidence="1">Uncharacterized protein</fullName>
    </submittedName>
</protein>